<comment type="caution">
    <text evidence="2">The sequence shown here is derived from an EMBL/GenBank/DDBJ whole genome shotgun (WGS) entry which is preliminary data.</text>
</comment>
<reference evidence="2" key="1">
    <citation type="journal article" date="2014" name="Int. J. Syst. Evol. Microbiol.">
        <title>Complete genome of a new Firmicutes species belonging to the dominant human colonic microbiota ('Ruminococcus bicirculans') reveals two chromosomes and a selective capacity to utilize plant glucans.</title>
        <authorList>
            <consortium name="NISC Comparative Sequencing Program"/>
            <person name="Wegmann U."/>
            <person name="Louis P."/>
            <person name="Goesmann A."/>
            <person name="Henrissat B."/>
            <person name="Duncan S.H."/>
            <person name="Flint H.J."/>
        </authorList>
    </citation>
    <scope>NUCLEOTIDE SEQUENCE</scope>
    <source>
        <strain evidence="2">NBRC 102424</strain>
    </source>
</reference>
<accession>A0ABQ5TSA4</accession>
<sequence>MRVECPHCHQKAIIASTNALSHTVKDLYCQCTNLEGGCGASFVMKLGYSHDLNPPIQNTRQLAASLLKSLTVSERQALIQSDLFGS</sequence>
<proteinExistence type="predicted"/>
<name>A0ABQ5TSA4_9GAMM</name>
<reference evidence="2" key="2">
    <citation type="submission" date="2023-01" db="EMBL/GenBank/DDBJ databases">
        <title>Draft genome sequence of Methylophaga thalassica strain NBRC 102424.</title>
        <authorList>
            <person name="Sun Q."/>
            <person name="Mori K."/>
        </authorList>
    </citation>
    <scope>NUCLEOTIDE SEQUENCE</scope>
    <source>
        <strain evidence="2">NBRC 102424</strain>
    </source>
</reference>
<organism evidence="2 3">
    <name type="scientific">Methylophaga thalassica</name>
    <dbReference type="NCBI Taxonomy" id="40223"/>
    <lineage>
        <taxon>Bacteria</taxon>
        <taxon>Pseudomonadati</taxon>
        <taxon>Pseudomonadota</taxon>
        <taxon>Gammaproteobacteria</taxon>
        <taxon>Thiotrichales</taxon>
        <taxon>Piscirickettsiaceae</taxon>
        <taxon>Methylophaga</taxon>
    </lineage>
</organism>
<dbReference type="EMBL" id="BSND01000003">
    <property type="protein sequence ID" value="GLP98670.1"/>
    <property type="molecule type" value="Genomic_DNA"/>
</dbReference>
<keyword evidence="3" id="KW-1185">Reference proteome</keyword>
<evidence type="ECO:0000259" key="1">
    <source>
        <dbReference type="Pfam" id="PF04606"/>
    </source>
</evidence>
<dbReference type="Proteomes" id="UP001161423">
    <property type="component" value="Unassembled WGS sequence"/>
</dbReference>
<dbReference type="Pfam" id="PF04606">
    <property type="entry name" value="Ogr_Delta"/>
    <property type="match status" value="1"/>
</dbReference>
<evidence type="ECO:0000313" key="2">
    <source>
        <dbReference type="EMBL" id="GLP98670.1"/>
    </source>
</evidence>
<feature type="domain" description="Zinc finger Ogr/Delta-type" evidence="1">
    <location>
        <begin position="4"/>
        <end position="50"/>
    </location>
</feature>
<protein>
    <submittedName>
        <fullName evidence="2">Transcriptional regulator</fullName>
    </submittedName>
</protein>
<dbReference type="RefSeq" id="WP_284722329.1">
    <property type="nucleotide sequence ID" value="NZ_BSND01000003.1"/>
</dbReference>
<evidence type="ECO:0000313" key="3">
    <source>
        <dbReference type="Proteomes" id="UP001161423"/>
    </source>
</evidence>
<gene>
    <name evidence="2" type="ORF">GCM10007891_05240</name>
</gene>
<dbReference type="InterPro" id="IPR007684">
    <property type="entry name" value="Znf_Ogr/Delta"/>
</dbReference>